<feature type="signal peptide" evidence="1">
    <location>
        <begin position="1"/>
        <end position="19"/>
    </location>
</feature>
<feature type="chain" id="PRO_5046588940" evidence="1">
    <location>
        <begin position="20"/>
        <end position="352"/>
    </location>
</feature>
<organism evidence="2 3">
    <name type="scientific">Thalassobacterium maritimum</name>
    <dbReference type="NCBI Taxonomy" id="3041265"/>
    <lineage>
        <taxon>Bacteria</taxon>
        <taxon>Pseudomonadati</taxon>
        <taxon>Verrucomicrobiota</taxon>
        <taxon>Opitutia</taxon>
        <taxon>Puniceicoccales</taxon>
        <taxon>Coraliomargaritaceae</taxon>
        <taxon>Thalassobacterium</taxon>
    </lineage>
</organism>
<keyword evidence="3" id="KW-1185">Reference proteome</keyword>
<gene>
    <name evidence="2" type="ORF">QEH52_14910</name>
</gene>
<dbReference type="Gene3D" id="2.40.128.140">
    <property type="entry name" value="Outer membrane protein"/>
    <property type="match status" value="1"/>
</dbReference>
<sequence>MHLRISLLVSSLIASALSAAEPHSPWQLIGQWDNDLLTGSDDGYTNGARIAFVRPITAGSEEYYFLQNTLNSLTGSERGNRISNFRFPDEGEVTFQYGVGLTQLMFTPEDSTATTPPRGERPYASWLGLEVSLQAAAGDSASSATLSIGTTGKNSYGEEAQEWVHRNISDSPLFQGWDSQAPGELTINLHLDHKQRLRFLDHTQNWPIQIDGFYEWGGALGNFRSDAYLGALLRIGHNLPENYITPRVQLGSFTATIFDNERPANQDFAIYGYTGARGYAVLHDISLDGPLFRDWDESVDSEPWVGEFSFGIATRYKLVEVSLSHTLRSDEFKHQNNSSRYGSVLLRIGTQF</sequence>
<evidence type="ECO:0000313" key="3">
    <source>
        <dbReference type="Proteomes" id="UP001225316"/>
    </source>
</evidence>
<proteinExistence type="predicted"/>
<dbReference type="InterPro" id="IPR018707">
    <property type="entry name" value="LpxR"/>
</dbReference>
<evidence type="ECO:0000256" key="1">
    <source>
        <dbReference type="SAM" id="SignalP"/>
    </source>
</evidence>
<comment type="caution">
    <text evidence="2">The sequence shown here is derived from an EMBL/GenBank/DDBJ whole genome shotgun (WGS) entry which is preliminary data.</text>
</comment>
<dbReference type="InterPro" id="IPR037107">
    <property type="entry name" value="Put_OMP_sf"/>
</dbReference>
<dbReference type="Proteomes" id="UP001225316">
    <property type="component" value="Unassembled WGS sequence"/>
</dbReference>
<reference evidence="2 3" key="1">
    <citation type="submission" date="2023-04" db="EMBL/GenBank/DDBJ databases">
        <title>A novel bacteria isolated from coastal sediment.</title>
        <authorList>
            <person name="Liu X.-J."/>
            <person name="Du Z.-J."/>
        </authorList>
    </citation>
    <scope>NUCLEOTIDE SEQUENCE [LARGE SCALE GENOMIC DNA]</scope>
    <source>
        <strain evidence="2 3">SDUM461003</strain>
    </source>
</reference>
<name>A0ABU1AXD3_9BACT</name>
<dbReference type="RefSeq" id="WP_308951509.1">
    <property type="nucleotide sequence ID" value="NZ_JARXHW010000041.1"/>
</dbReference>
<dbReference type="EMBL" id="JARXHW010000041">
    <property type="protein sequence ID" value="MDQ8208815.1"/>
    <property type="molecule type" value="Genomic_DNA"/>
</dbReference>
<accession>A0ABU1AXD3</accession>
<protein>
    <submittedName>
        <fullName evidence="2">Lipid A deacylase LpxR family protein</fullName>
    </submittedName>
</protein>
<keyword evidence="1" id="KW-0732">Signal</keyword>
<dbReference type="Pfam" id="PF09982">
    <property type="entry name" value="LpxR"/>
    <property type="match status" value="1"/>
</dbReference>
<evidence type="ECO:0000313" key="2">
    <source>
        <dbReference type="EMBL" id="MDQ8208815.1"/>
    </source>
</evidence>